<comment type="function">
    <text evidence="1">Catalyzes the reduction of fatty acyl-CoA to fatty alcohols.</text>
</comment>
<keyword evidence="3" id="KW-1185">Reference proteome</keyword>
<keyword evidence="1" id="KW-0443">Lipid metabolism</keyword>
<dbReference type="GO" id="GO:0102965">
    <property type="term" value="F:alcohol-forming long-chain fatty acyl-CoA reductase activity"/>
    <property type="evidence" value="ECO:0007669"/>
    <property type="project" value="UniProtKB-EC"/>
</dbReference>
<dbReference type="EC" id="1.2.1.84" evidence="1"/>
<protein>
    <recommendedName>
        <fullName evidence="1">Fatty acyl-CoA reductase</fullName>
        <ecNumber evidence="1">1.2.1.84</ecNumber>
    </recommendedName>
</protein>
<dbReference type="InterPro" id="IPR013120">
    <property type="entry name" value="FAR_NAD-bd"/>
</dbReference>
<dbReference type="HOGENOM" id="CLU_1973239_0_0_1"/>
<dbReference type="eggNOG" id="KOG1221">
    <property type="taxonomic scope" value="Eukaryota"/>
</dbReference>
<dbReference type="GO" id="GO:0035336">
    <property type="term" value="P:long-chain fatty-acyl-CoA metabolic process"/>
    <property type="evidence" value="ECO:0007669"/>
    <property type="project" value="TreeGrafter"/>
</dbReference>
<dbReference type="InterPro" id="IPR026055">
    <property type="entry name" value="FAR"/>
</dbReference>
<comment type="catalytic activity">
    <reaction evidence="1">
        <text>a long-chain fatty acyl-CoA + 2 NADPH + 2 H(+) = a long-chain primary fatty alcohol + 2 NADP(+) + CoA</text>
        <dbReference type="Rhea" id="RHEA:52716"/>
        <dbReference type="ChEBI" id="CHEBI:15378"/>
        <dbReference type="ChEBI" id="CHEBI:57287"/>
        <dbReference type="ChEBI" id="CHEBI:57783"/>
        <dbReference type="ChEBI" id="CHEBI:58349"/>
        <dbReference type="ChEBI" id="CHEBI:77396"/>
        <dbReference type="ChEBI" id="CHEBI:83139"/>
        <dbReference type="EC" id="1.2.1.84"/>
    </reaction>
</comment>
<dbReference type="Proteomes" id="UP000015103">
    <property type="component" value="Unassembled WGS sequence"/>
</dbReference>
<name>T1HD45_RHOPR</name>
<dbReference type="VEuPathDB" id="VectorBase:RPRC001960"/>
<keyword evidence="1" id="KW-0560">Oxidoreductase</keyword>
<keyword evidence="1" id="KW-0444">Lipid biosynthesis</keyword>
<organism evidence="2 3">
    <name type="scientific">Rhodnius prolixus</name>
    <name type="common">Triatomid bug</name>
    <dbReference type="NCBI Taxonomy" id="13249"/>
    <lineage>
        <taxon>Eukaryota</taxon>
        <taxon>Metazoa</taxon>
        <taxon>Ecdysozoa</taxon>
        <taxon>Arthropoda</taxon>
        <taxon>Hexapoda</taxon>
        <taxon>Insecta</taxon>
        <taxon>Pterygota</taxon>
        <taxon>Neoptera</taxon>
        <taxon>Paraneoptera</taxon>
        <taxon>Hemiptera</taxon>
        <taxon>Heteroptera</taxon>
        <taxon>Panheteroptera</taxon>
        <taxon>Cimicomorpha</taxon>
        <taxon>Reduviidae</taxon>
        <taxon>Triatominae</taxon>
        <taxon>Rhodnius</taxon>
    </lineage>
</organism>
<proteinExistence type="inferred from homology"/>
<dbReference type="EMBL" id="ACPB03010952">
    <property type="status" value="NOT_ANNOTATED_CDS"/>
    <property type="molecule type" value="Genomic_DNA"/>
</dbReference>
<dbReference type="PANTHER" id="PTHR11011">
    <property type="entry name" value="MALE STERILITY PROTEIN 2-RELATED"/>
    <property type="match status" value="1"/>
</dbReference>
<accession>T1HD45</accession>
<dbReference type="InParanoid" id="T1HD45"/>
<sequence>MNLEALIHVSTAYCNCDRLEVKEEIYPPPYDPEHIIQAMEWMDDELIQTLTPKLIGDRPNTYTFTKALTEHMLLKESGNLPVAIVRPSIGELIKQEKGVAFPRIAGYFLVLYWEKRADGALEGLLQL</sequence>
<reference evidence="2" key="1">
    <citation type="submission" date="2015-05" db="UniProtKB">
        <authorList>
            <consortium name="EnsemblMetazoa"/>
        </authorList>
    </citation>
    <scope>IDENTIFICATION</scope>
</reference>
<dbReference type="Gene3D" id="3.40.50.720">
    <property type="entry name" value="NAD(P)-binding Rossmann-like Domain"/>
    <property type="match status" value="1"/>
</dbReference>
<evidence type="ECO:0000313" key="3">
    <source>
        <dbReference type="Proteomes" id="UP000015103"/>
    </source>
</evidence>
<comment type="similarity">
    <text evidence="1">Belongs to the fatty acyl-CoA reductase family.</text>
</comment>
<dbReference type="Pfam" id="PF07993">
    <property type="entry name" value="NAD_binding_4"/>
    <property type="match status" value="1"/>
</dbReference>
<evidence type="ECO:0000313" key="2">
    <source>
        <dbReference type="EnsemblMetazoa" id="RPRC001960-PA"/>
    </source>
</evidence>
<dbReference type="PANTHER" id="PTHR11011:SF116">
    <property type="entry name" value="FATTY ACYL-COA REDUCTASE CG5065-RELATED"/>
    <property type="match status" value="1"/>
</dbReference>
<dbReference type="AlphaFoldDB" id="T1HD45"/>
<evidence type="ECO:0000256" key="1">
    <source>
        <dbReference type="RuleBase" id="RU363097"/>
    </source>
</evidence>
<dbReference type="GO" id="GO:0080019">
    <property type="term" value="F:alcohol-forming very long-chain fatty acyl-CoA reductase activity"/>
    <property type="evidence" value="ECO:0007669"/>
    <property type="project" value="InterPro"/>
</dbReference>
<keyword evidence="1" id="KW-0521">NADP</keyword>
<dbReference type="EnsemblMetazoa" id="RPRC001960-RA">
    <property type="protein sequence ID" value="RPRC001960-PA"/>
    <property type="gene ID" value="RPRC001960"/>
</dbReference>
<dbReference type="GO" id="GO:0005777">
    <property type="term" value="C:peroxisome"/>
    <property type="evidence" value="ECO:0007669"/>
    <property type="project" value="TreeGrafter"/>
</dbReference>
<dbReference type="STRING" id="13249.T1HD45"/>